<evidence type="ECO:0000256" key="6">
    <source>
        <dbReference type="PROSITE-ProRule" id="PRU00042"/>
    </source>
</evidence>
<reference evidence="10" key="1">
    <citation type="submission" date="2019-06" db="EMBL/GenBank/DDBJ databases">
        <authorList>
            <consortium name="Wellcome Sanger Institute Data Sharing"/>
        </authorList>
    </citation>
    <scope>NUCLEOTIDE SEQUENCE [LARGE SCALE GENOMIC DNA]</scope>
</reference>
<dbReference type="Ensembl" id="ENSSFAT00005045403.1">
    <property type="protein sequence ID" value="ENSSFAP00005043851.1"/>
    <property type="gene ID" value="ENSSFAG00005021627.1"/>
</dbReference>
<evidence type="ECO:0000256" key="3">
    <source>
        <dbReference type="ARBA" id="ARBA00022771"/>
    </source>
</evidence>
<dbReference type="PANTHER" id="PTHR24396:SF25">
    <property type="entry name" value="ZINC FINGER PROTEIN 644"/>
    <property type="match status" value="1"/>
</dbReference>
<feature type="domain" description="C2H2-type" evidence="8">
    <location>
        <begin position="205"/>
        <end position="235"/>
    </location>
</feature>
<dbReference type="InterPro" id="IPR013087">
    <property type="entry name" value="Znf_C2H2_type"/>
</dbReference>
<organism evidence="9 11">
    <name type="scientific">Salarias fasciatus</name>
    <name type="common">Jewelled blenny</name>
    <name type="synonym">Blennius fasciatus</name>
    <dbReference type="NCBI Taxonomy" id="181472"/>
    <lineage>
        <taxon>Eukaryota</taxon>
        <taxon>Metazoa</taxon>
        <taxon>Chordata</taxon>
        <taxon>Craniata</taxon>
        <taxon>Vertebrata</taxon>
        <taxon>Euteleostomi</taxon>
        <taxon>Actinopterygii</taxon>
        <taxon>Neopterygii</taxon>
        <taxon>Teleostei</taxon>
        <taxon>Neoteleostei</taxon>
        <taxon>Acanthomorphata</taxon>
        <taxon>Ovalentaria</taxon>
        <taxon>Blenniimorphae</taxon>
        <taxon>Blenniiformes</taxon>
        <taxon>Blennioidei</taxon>
        <taxon>Blenniidae</taxon>
        <taxon>Salariinae</taxon>
        <taxon>Salarias</taxon>
    </lineage>
</organism>
<protein>
    <recommendedName>
        <fullName evidence="8">C2H2-type domain-containing protein</fullName>
    </recommendedName>
</protein>
<dbReference type="AlphaFoldDB" id="A0A672I3P5"/>
<proteinExistence type="predicted"/>
<evidence type="ECO:0000259" key="8">
    <source>
        <dbReference type="PROSITE" id="PS50157"/>
    </source>
</evidence>
<evidence type="ECO:0000256" key="2">
    <source>
        <dbReference type="ARBA" id="ARBA00022723"/>
    </source>
</evidence>
<dbReference type="GO" id="GO:0008270">
    <property type="term" value="F:zinc ion binding"/>
    <property type="evidence" value="ECO:0007669"/>
    <property type="project" value="UniProtKB-KW"/>
</dbReference>
<keyword evidence="5" id="KW-0539">Nucleus</keyword>
<evidence type="ECO:0000256" key="5">
    <source>
        <dbReference type="ARBA" id="ARBA00023242"/>
    </source>
</evidence>
<evidence type="ECO:0000256" key="7">
    <source>
        <dbReference type="SAM" id="MobiDB-lite"/>
    </source>
</evidence>
<reference evidence="9" key="2">
    <citation type="submission" date="2025-05" db="UniProtKB">
        <authorList>
            <consortium name="Ensembl"/>
        </authorList>
    </citation>
    <scope>IDENTIFICATION</scope>
</reference>
<dbReference type="PROSITE" id="PS50157">
    <property type="entry name" value="ZINC_FINGER_C2H2_2"/>
    <property type="match status" value="1"/>
</dbReference>
<feature type="region of interest" description="Disordered" evidence="7">
    <location>
        <begin position="1"/>
        <end position="21"/>
    </location>
</feature>
<keyword evidence="3 6" id="KW-0863">Zinc-finger</keyword>
<dbReference type="Proteomes" id="UP000472267">
    <property type="component" value="Chromosome 23"/>
</dbReference>
<evidence type="ECO:0000256" key="4">
    <source>
        <dbReference type="ARBA" id="ARBA00022833"/>
    </source>
</evidence>
<dbReference type="Ensembl" id="ENSSFAT00005037127.1">
    <property type="protein sequence ID" value="ENSSFAP00005035779.1"/>
    <property type="gene ID" value="ENSSFAG00005018123.1"/>
</dbReference>
<dbReference type="OMA" id="KDCESVH"/>
<keyword evidence="2" id="KW-0479">Metal-binding</keyword>
<dbReference type="GO" id="GO:0000981">
    <property type="term" value="F:DNA-binding transcription factor activity, RNA polymerase II-specific"/>
    <property type="evidence" value="ECO:0007669"/>
    <property type="project" value="TreeGrafter"/>
</dbReference>
<evidence type="ECO:0000313" key="11">
    <source>
        <dbReference type="Proteomes" id="UP000472267"/>
    </source>
</evidence>
<comment type="subcellular location">
    <subcellularLocation>
        <location evidence="1">Nucleus</location>
    </subcellularLocation>
</comment>
<dbReference type="Proteomes" id="UP000472267">
    <property type="component" value="Unassembled WGS sequence"/>
</dbReference>
<dbReference type="SMART" id="SM00355">
    <property type="entry name" value="ZnF_C2H2"/>
    <property type="match status" value="3"/>
</dbReference>
<name>A0A672I3P5_SALFA</name>
<keyword evidence="4" id="KW-0862">Zinc</keyword>
<dbReference type="PANTHER" id="PTHR24396">
    <property type="entry name" value="ZINC FINGER PROTEIN"/>
    <property type="match status" value="1"/>
</dbReference>
<dbReference type="PROSITE" id="PS00028">
    <property type="entry name" value="ZINC_FINGER_C2H2_1"/>
    <property type="match status" value="2"/>
</dbReference>
<accession>A0A672I3P5</accession>
<dbReference type="Pfam" id="PF23015">
    <property type="entry name" value="zf-WIZ"/>
    <property type="match status" value="1"/>
</dbReference>
<evidence type="ECO:0000256" key="1">
    <source>
        <dbReference type="ARBA" id="ARBA00004123"/>
    </source>
</evidence>
<evidence type="ECO:0000313" key="9">
    <source>
        <dbReference type="Ensembl" id="ENSSFAP00005035779.1"/>
    </source>
</evidence>
<evidence type="ECO:0000313" key="10">
    <source>
        <dbReference type="Ensembl" id="ENSSFAP00005043851.1"/>
    </source>
</evidence>
<dbReference type="GO" id="GO:0005634">
    <property type="term" value="C:nucleus"/>
    <property type="evidence" value="ECO:0007669"/>
    <property type="project" value="UniProtKB-SubCell"/>
</dbReference>
<dbReference type="InterPro" id="IPR051643">
    <property type="entry name" value="Transcr_Reg_ZincFinger"/>
</dbReference>
<dbReference type="InterPro" id="IPR055125">
    <property type="entry name" value="Wiz_C_Znf"/>
</dbReference>
<dbReference type="GO" id="GO:0000978">
    <property type="term" value="F:RNA polymerase II cis-regulatory region sequence-specific DNA binding"/>
    <property type="evidence" value="ECO:0007669"/>
    <property type="project" value="TreeGrafter"/>
</dbReference>
<sequence length="462" mass="51739">MSSVSTPSHKAPKNLNGKILPRLSQRLKKQCAVRELERGCEGGDNLSDCTSEATGGFLESSENERNPYTLRYFRKRQSFSAQYQSPHALKDEDDGDEDCSDVEQLTIKEEYEEAAACDESSESCGTPPGDVLQTPGEEQKPCPYCPAKFKSGVGLSNHVRGHLHRAGLSYNARHVVSPEQVALRDHRQRDHRQRVHRRIKSQGEHKCPLCWCWFETKTGLSNHVRGHLKHVGKRAISSSTGSKSPLCILNQLLKDKKEHRNILQVLNKSHAASRLSASQKLGGGSFLSQTDVPVKSPRGVSGPLPALDSFVPKQEEDALAEWKTLPVDAQRESTLVELLKTEQVRVKLGATSNQQTHVNKMMCAMTQNCVEEASADPSWMHGYDYVKKKARPRPGLKEKILPPLNTEIHTFTCRFCDLIFQGPSSVQEDWIKHLQRHLLHSTVPHSGSRMVEVLGLHPRQHV</sequence>
<keyword evidence="11" id="KW-1185">Reference proteome</keyword>